<proteinExistence type="predicted"/>
<name>A0ABZ1YWQ0_9NOCA</name>
<keyword evidence="1" id="KW-0472">Membrane</keyword>
<dbReference type="EMBL" id="CP109441">
    <property type="protein sequence ID" value="WUV47727.1"/>
    <property type="molecule type" value="Genomic_DNA"/>
</dbReference>
<protein>
    <submittedName>
        <fullName evidence="2">Uncharacterized protein</fullName>
    </submittedName>
</protein>
<organism evidence="2 3">
    <name type="scientific">Nocardia vinacea</name>
    <dbReference type="NCBI Taxonomy" id="96468"/>
    <lineage>
        <taxon>Bacteria</taxon>
        <taxon>Bacillati</taxon>
        <taxon>Actinomycetota</taxon>
        <taxon>Actinomycetes</taxon>
        <taxon>Mycobacteriales</taxon>
        <taxon>Nocardiaceae</taxon>
        <taxon>Nocardia</taxon>
    </lineage>
</organism>
<evidence type="ECO:0000313" key="3">
    <source>
        <dbReference type="Proteomes" id="UP001432062"/>
    </source>
</evidence>
<keyword evidence="3" id="KW-1185">Reference proteome</keyword>
<dbReference type="RefSeq" id="WP_327100782.1">
    <property type="nucleotide sequence ID" value="NZ_CP109149.1"/>
</dbReference>
<reference evidence="2" key="1">
    <citation type="submission" date="2022-10" db="EMBL/GenBank/DDBJ databases">
        <title>The complete genomes of actinobacterial strains from the NBC collection.</title>
        <authorList>
            <person name="Joergensen T.S."/>
            <person name="Alvarez Arevalo M."/>
            <person name="Sterndorff E.B."/>
            <person name="Faurdal D."/>
            <person name="Vuksanovic O."/>
            <person name="Mourched A.-S."/>
            <person name="Charusanti P."/>
            <person name="Shaw S."/>
            <person name="Blin K."/>
            <person name="Weber T."/>
        </authorList>
    </citation>
    <scope>NUCLEOTIDE SEQUENCE</scope>
    <source>
        <strain evidence="2">NBC_01482</strain>
    </source>
</reference>
<dbReference type="Proteomes" id="UP001432062">
    <property type="component" value="Chromosome"/>
</dbReference>
<feature type="transmembrane region" description="Helical" evidence="1">
    <location>
        <begin position="71"/>
        <end position="93"/>
    </location>
</feature>
<sequence>MLLRLSLVFAPTGDAAVQILLNEVEQVDGLGESLSARGCPRSTSYPALPAGSLGDCSVARRRRRRADPVRCRFATMLWVCTAIAVVGAIASLLPPLQVAKAVDPTELMCQRVAVLCSTTDECSYPLATRFQIPPSGVCE</sequence>
<accession>A0ABZ1YWQ0</accession>
<keyword evidence="1" id="KW-0812">Transmembrane</keyword>
<gene>
    <name evidence="2" type="ORF">OG563_05715</name>
</gene>
<evidence type="ECO:0000313" key="2">
    <source>
        <dbReference type="EMBL" id="WUV47727.1"/>
    </source>
</evidence>
<evidence type="ECO:0000256" key="1">
    <source>
        <dbReference type="SAM" id="Phobius"/>
    </source>
</evidence>
<keyword evidence="1" id="KW-1133">Transmembrane helix</keyword>